<organism evidence="4 5">
    <name type="scientific">Euroglyphus maynei</name>
    <name type="common">Mayne's house dust mite</name>
    <dbReference type="NCBI Taxonomy" id="6958"/>
    <lineage>
        <taxon>Eukaryota</taxon>
        <taxon>Metazoa</taxon>
        <taxon>Ecdysozoa</taxon>
        <taxon>Arthropoda</taxon>
        <taxon>Chelicerata</taxon>
        <taxon>Arachnida</taxon>
        <taxon>Acari</taxon>
        <taxon>Acariformes</taxon>
        <taxon>Sarcoptiformes</taxon>
        <taxon>Astigmata</taxon>
        <taxon>Psoroptidia</taxon>
        <taxon>Analgoidea</taxon>
        <taxon>Pyroglyphidae</taxon>
        <taxon>Pyroglyphinae</taxon>
        <taxon>Euroglyphus</taxon>
    </lineage>
</organism>
<dbReference type="GO" id="GO:0004438">
    <property type="term" value="F:phosphatidylinositol-3-phosphate phosphatase activity"/>
    <property type="evidence" value="ECO:0007669"/>
    <property type="project" value="TreeGrafter"/>
</dbReference>
<dbReference type="InterPro" id="IPR029021">
    <property type="entry name" value="Prot-tyrosine_phosphatase-like"/>
</dbReference>
<gene>
    <name evidence="4" type="ORF">BLA29_004315</name>
</gene>
<proteinExistence type="inferred from homology"/>
<evidence type="ECO:0000256" key="1">
    <source>
        <dbReference type="ARBA" id="ARBA00007471"/>
    </source>
</evidence>
<dbReference type="InterPro" id="IPR030564">
    <property type="entry name" value="Myotubularin"/>
</dbReference>
<name>A0A1Y3AQC9_EURMA</name>
<protein>
    <submittedName>
        <fullName evidence="4">Myotubularin-like protein</fullName>
    </submittedName>
</protein>
<feature type="domain" description="Myotubularin phosphatase" evidence="3">
    <location>
        <begin position="3"/>
        <end position="275"/>
    </location>
</feature>
<keyword evidence="5" id="KW-1185">Reference proteome</keyword>
<evidence type="ECO:0000313" key="5">
    <source>
        <dbReference type="Proteomes" id="UP000194236"/>
    </source>
</evidence>
<dbReference type="PROSITE" id="PS51339">
    <property type="entry name" value="PPASE_MYOTUBULARIN"/>
    <property type="match status" value="1"/>
</dbReference>
<dbReference type="GO" id="GO:0052629">
    <property type="term" value="F:phosphatidylinositol-3,5-bisphosphate 3-phosphatase activity"/>
    <property type="evidence" value="ECO:0007669"/>
    <property type="project" value="TreeGrafter"/>
</dbReference>
<dbReference type="Proteomes" id="UP000194236">
    <property type="component" value="Unassembled WGS sequence"/>
</dbReference>
<evidence type="ECO:0000259" key="3">
    <source>
        <dbReference type="PROSITE" id="PS51339"/>
    </source>
</evidence>
<dbReference type="GO" id="GO:0005737">
    <property type="term" value="C:cytoplasm"/>
    <property type="evidence" value="ECO:0007669"/>
    <property type="project" value="TreeGrafter"/>
</dbReference>
<evidence type="ECO:0000313" key="4">
    <source>
        <dbReference type="EMBL" id="OTF70671.1"/>
    </source>
</evidence>
<dbReference type="GO" id="GO:0010506">
    <property type="term" value="P:regulation of autophagy"/>
    <property type="evidence" value="ECO:0007669"/>
    <property type="project" value="TreeGrafter"/>
</dbReference>
<comment type="similarity">
    <text evidence="1">Belongs to the protein-tyrosine phosphatase family. Non-receptor class myotubularin subfamily.</text>
</comment>
<accession>A0A1Y3AQC9</accession>
<feature type="region of interest" description="Disordered" evidence="2">
    <location>
        <begin position="181"/>
        <end position="208"/>
    </location>
</feature>
<dbReference type="EMBL" id="MUJZ01064576">
    <property type="protein sequence ID" value="OTF70671.1"/>
    <property type="molecule type" value="Genomic_DNA"/>
</dbReference>
<dbReference type="OrthoDB" id="6510903at2759"/>
<dbReference type="PANTHER" id="PTHR10807:SF75">
    <property type="entry name" value="PHOSPHATIDYLINOSITOL-3-PHOSPHATE PHOSPHATASE"/>
    <property type="match status" value="1"/>
</dbReference>
<dbReference type="AlphaFoldDB" id="A0A1Y3AQC9"/>
<dbReference type="GO" id="GO:0046856">
    <property type="term" value="P:phosphatidylinositol dephosphorylation"/>
    <property type="evidence" value="ECO:0007669"/>
    <property type="project" value="TreeGrafter"/>
</dbReference>
<comment type="caution">
    <text evidence="4">The sequence shown here is derived from an EMBL/GenBank/DDBJ whole genome shotgun (WGS) entry which is preliminary data.</text>
</comment>
<sequence>MYRQSDHLVRFEFERMKFDHQSWRICDLNQDFKFSYSYPQYFIVPTDITDKDLEYVANFRYSRRIPVVVWRNHRNGCVIMRSSQPVVGWFGCRCNQDERMLQTVLKICQRDTQFRYYGTMIPAITKTNGMVVSSNGTAQLLHNGNGNLDHQAIKTANLNNGNKSMSNGGGITATKLTNIQNHSNVDVDSSNDDEDDDEDDDDNDETATTNKLLILDARSYTAAFANRAMGGGCECPEYYTNCDVQFMGLNNIHSIRKSFYSLRYICESSQIDQSK</sequence>
<dbReference type="InterPro" id="IPR010569">
    <property type="entry name" value="Myotubularin-like_Pase_dom"/>
</dbReference>
<reference evidence="4 5" key="1">
    <citation type="submission" date="2017-03" db="EMBL/GenBank/DDBJ databases">
        <title>Genome Survey of Euroglyphus maynei.</title>
        <authorList>
            <person name="Arlian L.G."/>
            <person name="Morgan M.S."/>
            <person name="Rider S.D."/>
        </authorList>
    </citation>
    <scope>NUCLEOTIDE SEQUENCE [LARGE SCALE GENOMIC DNA]</scope>
    <source>
        <strain evidence="4">Arlian Lab</strain>
        <tissue evidence="4">Whole body</tissue>
    </source>
</reference>
<dbReference type="SUPFAM" id="SSF52799">
    <property type="entry name" value="(Phosphotyrosine protein) phosphatases II"/>
    <property type="match status" value="1"/>
</dbReference>
<dbReference type="Pfam" id="PF06602">
    <property type="entry name" value="Myotub-related"/>
    <property type="match status" value="1"/>
</dbReference>
<evidence type="ECO:0000256" key="2">
    <source>
        <dbReference type="SAM" id="MobiDB-lite"/>
    </source>
</evidence>
<dbReference type="PANTHER" id="PTHR10807">
    <property type="entry name" value="MYOTUBULARIN-RELATED"/>
    <property type="match status" value="1"/>
</dbReference>
<dbReference type="GO" id="GO:0019903">
    <property type="term" value="F:protein phosphatase binding"/>
    <property type="evidence" value="ECO:0007669"/>
    <property type="project" value="TreeGrafter"/>
</dbReference>
<dbReference type="GO" id="GO:0016020">
    <property type="term" value="C:membrane"/>
    <property type="evidence" value="ECO:0007669"/>
    <property type="project" value="TreeGrafter"/>
</dbReference>
<feature type="compositionally biased region" description="Acidic residues" evidence="2">
    <location>
        <begin position="189"/>
        <end position="205"/>
    </location>
</feature>